<evidence type="ECO:0000313" key="2">
    <source>
        <dbReference type="Proteomes" id="UP001054945"/>
    </source>
</evidence>
<keyword evidence="2" id="KW-1185">Reference proteome</keyword>
<reference evidence="1 2" key="1">
    <citation type="submission" date="2021-06" db="EMBL/GenBank/DDBJ databases">
        <title>Caerostris extrusa draft genome.</title>
        <authorList>
            <person name="Kono N."/>
            <person name="Arakawa K."/>
        </authorList>
    </citation>
    <scope>NUCLEOTIDE SEQUENCE [LARGE SCALE GENOMIC DNA]</scope>
</reference>
<protein>
    <submittedName>
        <fullName evidence="1">Uncharacterized protein</fullName>
    </submittedName>
</protein>
<comment type="caution">
    <text evidence="1">The sequence shown here is derived from an EMBL/GenBank/DDBJ whole genome shotgun (WGS) entry which is preliminary data.</text>
</comment>
<accession>A0AAV4S2K3</accession>
<proteinExistence type="predicted"/>
<dbReference type="AlphaFoldDB" id="A0AAV4S2K3"/>
<dbReference type="EMBL" id="BPLR01008981">
    <property type="protein sequence ID" value="GIY28763.1"/>
    <property type="molecule type" value="Genomic_DNA"/>
</dbReference>
<evidence type="ECO:0000313" key="1">
    <source>
        <dbReference type="EMBL" id="GIY28763.1"/>
    </source>
</evidence>
<organism evidence="1 2">
    <name type="scientific">Caerostris extrusa</name>
    <name type="common">Bark spider</name>
    <name type="synonym">Caerostris bankana</name>
    <dbReference type="NCBI Taxonomy" id="172846"/>
    <lineage>
        <taxon>Eukaryota</taxon>
        <taxon>Metazoa</taxon>
        <taxon>Ecdysozoa</taxon>
        <taxon>Arthropoda</taxon>
        <taxon>Chelicerata</taxon>
        <taxon>Arachnida</taxon>
        <taxon>Araneae</taxon>
        <taxon>Araneomorphae</taxon>
        <taxon>Entelegynae</taxon>
        <taxon>Araneoidea</taxon>
        <taxon>Araneidae</taxon>
        <taxon>Caerostris</taxon>
    </lineage>
</organism>
<dbReference type="Proteomes" id="UP001054945">
    <property type="component" value="Unassembled WGS sequence"/>
</dbReference>
<gene>
    <name evidence="1" type="ORF">CEXT_60041</name>
</gene>
<name>A0AAV4S2K3_CAEEX</name>
<sequence>MHDGLIYVKVYNNIKVMVPDGNVKHIEEYEIRGYCYRCLANGVSFEEDQGFYGKIKVTKIGEHRTLIKVYAKEN</sequence>